<evidence type="ECO:0000313" key="3">
    <source>
        <dbReference type="Proteomes" id="UP000242188"/>
    </source>
</evidence>
<protein>
    <recommendedName>
        <fullName evidence="4">FAD-binding domain-containing protein</fullName>
    </recommendedName>
</protein>
<organism evidence="2 3">
    <name type="scientific">Mizuhopecten yessoensis</name>
    <name type="common">Japanese scallop</name>
    <name type="synonym">Patinopecten yessoensis</name>
    <dbReference type="NCBI Taxonomy" id="6573"/>
    <lineage>
        <taxon>Eukaryota</taxon>
        <taxon>Metazoa</taxon>
        <taxon>Spiralia</taxon>
        <taxon>Lophotrochozoa</taxon>
        <taxon>Mollusca</taxon>
        <taxon>Bivalvia</taxon>
        <taxon>Autobranchia</taxon>
        <taxon>Pteriomorphia</taxon>
        <taxon>Pectinida</taxon>
        <taxon>Pectinoidea</taxon>
        <taxon>Pectinidae</taxon>
        <taxon>Mizuhopecten</taxon>
    </lineage>
</organism>
<dbReference type="Gene3D" id="3.50.50.60">
    <property type="entry name" value="FAD/NAD(P)-binding domain"/>
    <property type="match status" value="1"/>
</dbReference>
<keyword evidence="1" id="KW-0812">Transmembrane</keyword>
<comment type="caution">
    <text evidence="2">The sequence shown here is derived from an EMBL/GenBank/DDBJ whole genome shotgun (WGS) entry which is preliminary data.</text>
</comment>
<keyword evidence="1" id="KW-0472">Membrane</keyword>
<feature type="transmembrane region" description="Helical" evidence="1">
    <location>
        <begin position="49"/>
        <end position="66"/>
    </location>
</feature>
<keyword evidence="3" id="KW-1185">Reference proteome</keyword>
<keyword evidence="1" id="KW-1133">Transmembrane helix</keyword>
<evidence type="ECO:0000313" key="2">
    <source>
        <dbReference type="EMBL" id="OWF45512.1"/>
    </source>
</evidence>
<dbReference type="OrthoDB" id="6104570at2759"/>
<dbReference type="Proteomes" id="UP000242188">
    <property type="component" value="Unassembled WGS sequence"/>
</dbReference>
<sequence length="406" mass="46152">MAPEDFPDGLLLSRYAEGHLYLTVIFLLVFLGGRVVYRQFRRMRLKLAVVIVGAGPVGLTATFIAMHNPRVGQITVYEEAPRERIINSSYQITLDATSFTFLESIGVDFNNIEGCRESGLFYTQVGVYLQYILEQLQCIGQHCQVRFGSKFDKDVRKSLETEKGRTLVIVCDGKKGQSARLLGLDDFTEEVSCQTYGAMAGIERPHLREVPTQEIRAHHLNFDLSAYGPYGQDQNGSPGFSLKIFGNSKYRYVCLAIKKCESPTLKALRTILDRSMMRNIFLKCFNTYKLKSEPGLSESFVLNHMKYSPRLFEVRYTQRYETVAYFDDCDMFVVVEGDAALSCNFHTGMDINQGIRGLHSLHQFITMVTWAESEQSISSALAFKMQHSSKLFSKLSRDGMHEFMFS</sequence>
<dbReference type="InterPro" id="IPR036188">
    <property type="entry name" value="FAD/NAD-bd_sf"/>
</dbReference>
<gene>
    <name evidence="2" type="ORF">KP79_PYT01563</name>
</gene>
<dbReference type="EMBL" id="NEDP02004481">
    <property type="protein sequence ID" value="OWF45512.1"/>
    <property type="molecule type" value="Genomic_DNA"/>
</dbReference>
<evidence type="ECO:0008006" key="4">
    <source>
        <dbReference type="Google" id="ProtNLM"/>
    </source>
</evidence>
<evidence type="ECO:0000256" key="1">
    <source>
        <dbReference type="SAM" id="Phobius"/>
    </source>
</evidence>
<proteinExistence type="predicted"/>
<dbReference type="AlphaFoldDB" id="A0A210Q9V1"/>
<name>A0A210Q9V1_MIZYE</name>
<dbReference type="SUPFAM" id="SSF51905">
    <property type="entry name" value="FAD/NAD(P)-binding domain"/>
    <property type="match status" value="1"/>
</dbReference>
<reference evidence="2 3" key="1">
    <citation type="journal article" date="2017" name="Nat. Ecol. Evol.">
        <title>Scallop genome provides insights into evolution of bilaterian karyotype and development.</title>
        <authorList>
            <person name="Wang S."/>
            <person name="Zhang J."/>
            <person name="Jiao W."/>
            <person name="Li J."/>
            <person name="Xun X."/>
            <person name="Sun Y."/>
            <person name="Guo X."/>
            <person name="Huan P."/>
            <person name="Dong B."/>
            <person name="Zhang L."/>
            <person name="Hu X."/>
            <person name="Sun X."/>
            <person name="Wang J."/>
            <person name="Zhao C."/>
            <person name="Wang Y."/>
            <person name="Wang D."/>
            <person name="Huang X."/>
            <person name="Wang R."/>
            <person name="Lv J."/>
            <person name="Li Y."/>
            <person name="Zhang Z."/>
            <person name="Liu B."/>
            <person name="Lu W."/>
            <person name="Hui Y."/>
            <person name="Liang J."/>
            <person name="Zhou Z."/>
            <person name="Hou R."/>
            <person name="Li X."/>
            <person name="Liu Y."/>
            <person name="Li H."/>
            <person name="Ning X."/>
            <person name="Lin Y."/>
            <person name="Zhao L."/>
            <person name="Xing Q."/>
            <person name="Dou J."/>
            <person name="Li Y."/>
            <person name="Mao J."/>
            <person name="Guo H."/>
            <person name="Dou H."/>
            <person name="Li T."/>
            <person name="Mu C."/>
            <person name="Jiang W."/>
            <person name="Fu Q."/>
            <person name="Fu X."/>
            <person name="Miao Y."/>
            <person name="Liu J."/>
            <person name="Yu Q."/>
            <person name="Li R."/>
            <person name="Liao H."/>
            <person name="Li X."/>
            <person name="Kong Y."/>
            <person name="Jiang Z."/>
            <person name="Chourrout D."/>
            <person name="Li R."/>
            <person name="Bao Z."/>
        </authorList>
    </citation>
    <scope>NUCLEOTIDE SEQUENCE [LARGE SCALE GENOMIC DNA]</scope>
    <source>
        <strain evidence="2 3">PY_sf001</strain>
    </source>
</reference>
<feature type="transmembrane region" description="Helical" evidence="1">
    <location>
        <begin position="20"/>
        <end position="37"/>
    </location>
</feature>
<accession>A0A210Q9V1</accession>